<accession>A0ABN7NS46</accession>
<proteinExistence type="predicted"/>
<comment type="caution">
    <text evidence="1">The sequence shown here is derived from an EMBL/GenBank/DDBJ whole genome shotgun (WGS) entry which is preliminary data.</text>
</comment>
<evidence type="ECO:0000313" key="2">
    <source>
        <dbReference type="Proteomes" id="UP001153148"/>
    </source>
</evidence>
<feature type="non-terminal residue" evidence="1">
    <location>
        <position position="164"/>
    </location>
</feature>
<protein>
    <submittedName>
        <fullName evidence="1">Uncharacterized protein</fullName>
    </submittedName>
</protein>
<evidence type="ECO:0000313" key="1">
    <source>
        <dbReference type="EMBL" id="CAG2057445.1"/>
    </source>
</evidence>
<name>A0ABN7NS46_TIMPD</name>
<reference evidence="1" key="1">
    <citation type="submission" date="2021-03" db="EMBL/GenBank/DDBJ databases">
        <authorList>
            <person name="Tran Van P."/>
        </authorList>
    </citation>
    <scope>NUCLEOTIDE SEQUENCE</scope>
</reference>
<sequence length="164" mass="18039">SPLLQLEESPFRWSQTLLGNVASRADRRSCVAAALLIQPHTLVETQQSKTKCRQALSVAETGLLVMDRSGFQFWPRAPRVVLALIIPENFSWRVNVAQLSYDDNPPETGSSIGPLTSSDNTSSLAVRTSLASVQELKTCTTELHSGEVKDSANNPTYPEVEKVW</sequence>
<keyword evidence="2" id="KW-1185">Reference proteome</keyword>
<dbReference type="Proteomes" id="UP001153148">
    <property type="component" value="Unassembled WGS sequence"/>
</dbReference>
<dbReference type="EMBL" id="CAJPIN010005432">
    <property type="protein sequence ID" value="CAG2057445.1"/>
    <property type="molecule type" value="Genomic_DNA"/>
</dbReference>
<feature type="non-terminal residue" evidence="1">
    <location>
        <position position="1"/>
    </location>
</feature>
<organism evidence="1 2">
    <name type="scientific">Timema podura</name>
    <name type="common">Walking stick</name>
    <dbReference type="NCBI Taxonomy" id="61482"/>
    <lineage>
        <taxon>Eukaryota</taxon>
        <taxon>Metazoa</taxon>
        <taxon>Ecdysozoa</taxon>
        <taxon>Arthropoda</taxon>
        <taxon>Hexapoda</taxon>
        <taxon>Insecta</taxon>
        <taxon>Pterygota</taxon>
        <taxon>Neoptera</taxon>
        <taxon>Polyneoptera</taxon>
        <taxon>Phasmatodea</taxon>
        <taxon>Timematodea</taxon>
        <taxon>Timematoidea</taxon>
        <taxon>Timematidae</taxon>
        <taxon>Timema</taxon>
    </lineage>
</organism>
<gene>
    <name evidence="1" type="ORF">TPAB3V08_LOCUS4424</name>
</gene>